<gene>
    <name evidence="2" type="ORF">DBT44_0001870</name>
    <name evidence="1" type="ORF">ODY61_01620</name>
</gene>
<dbReference type="EMBL" id="CP145132">
    <property type="protein sequence ID" value="WWC55073.1"/>
    <property type="molecule type" value="Genomic_DNA"/>
</dbReference>
<evidence type="ECO:0000313" key="2">
    <source>
        <dbReference type="EMBL" id="WWC55073.1"/>
    </source>
</evidence>
<evidence type="ECO:0000313" key="4">
    <source>
        <dbReference type="Proteomes" id="UP001069047"/>
    </source>
</evidence>
<protein>
    <recommendedName>
        <fullName evidence="5">Phage tail protein</fullName>
    </recommendedName>
</protein>
<keyword evidence="3" id="KW-1185">Reference proteome</keyword>
<dbReference type="RefSeq" id="WP_070558670.1">
    <property type="nucleotide sequence ID" value="NZ_CAJHLJ010000013.1"/>
</dbReference>
<accession>A0A1E9PPN5</accession>
<proteinExistence type="predicted"/>
<dbReference type="Proteomes" id="UP001069047">
    <property type="component" value="Unassembled WGS sequence"/>
</dbReference>
<dbReference type="AlphaFoldDB" id="A0A1E9PPN5"/>
<organism evidence="1 4">
    <name type="scientific">Aerococcus mictus</name>
    <dbReference type="NCBI Taxonomy" id="2976810"/>
    <lineage>
        <taxon>Bacteria</taxon>
        <taxon>Bacillati</taxon>
        <taxon>Bacillota</taxon>
        <taxon>Bacilli</taxon>
        <taxon>Lactobacillales</taxon>
        <taxon>Aerococcaceae</taxon>
        <taxon>Aerococcus</taxon>
    </lineage>
</organism>
<evidence type="ECO:0008006" key="5">
    <source>
        <dbReference type="Google" id="ProtNLM"/>
    </source>
</evidence>
<accession>A0A9Q4DD68</accession>
<reference evidence="2 3" key="1">
    <citation type="journal article" date="2020" name="J. Bacteriol.">
        <title>Aerococcus urinae Isolated from Women with Lower Urinary Tract Symptoms: In Vitro Aggregation and Genome Analysis.</title>
        <authorList>
            <person name="Hilt E.E."/>
            <person name="Putonti C."/>
            <person name="Thomas-White K."/>
            <person name="Lewis A.L."/>
            <person name="Visick K.L."/>
            <person name="Gilbert N.M."/>
            <person name="Wolfe A.J."/>
        </authorList>
    </citation>
    <scope>NUCLEOTIDE SEQUENCE [LARGE SCALE GENOMIC DNA]</scope>
    <source>
        <strain evidence="2 3">UMB1016</strain>
    </source>
</reference>
<sequence length="212" mass="23036">MATTTKRGLMTGLGNGYFDFMETEETETEAPTYEGNTKSVPSLESVETELTYESSPVYLSNKLHSDLGKMTNATMTLNAAYLPEGFAEEATGAEKLGEGVYAFNTKPITKFFRFAFPMTDENGNEVIVNFPKCKLEPVGLNPSTETETKEAQITAFSISAYALALRGAENVYLKADLSAEGSEYDREKLLDQGFYNAESLAEATTGGSVPTV</sequence>
<evidence type="ECO:0000313" key="3">
    <source>
        <dbReference type="Proteomes" id="UP000250354"/>
    </source>
</evidence>
<name>A0A1E9PPN5_9LACT</name>
<reference evidence="1" key="2">
    <citation type="submission" date="2022-09" db="EMBL/GenBank/DDBJ databases">
        <title>Aerococcus urinae taxonomy study.</title>
        <authorList>
            <person name="Christensen J."/>
            <person name="Senneby E."/>
        </authorList>
    </citation>
    <scope>NUCLEOTIDE SEQUENCE</scope>
    <source>
        <strain evidence="1">LUND-41-B12</strain>
    </source>
</reference>
<reference evidence="2" key="3">
    <citation type="submission" date="2024-02" db="EMBL/GenBank/DDBJ databases">
        <authorList>
            <person name="Choi B."/>
        </authorList>
    </citation>
    <scope>NUCLEOTIDE SEQUENCE</scope>
    <source>
        <strain evidence="2">UMB1016</strain>
    </source>
</reference>
<dbReference type="Proteomes" id="UP000250354">
    <property type="component" value="Chromosome"/>
</dbReference>
<dbReference type="EMBL" id="JAOTMY010000001">
    <property type="protein sequence ID" value="MCY3086810.1"/>
    <property type="molecule type" value="Genomic_DNA"/>
</dbReference>
<evidence type="ECO:0000313" key="1">
    <source>
        <dbReference type="EMBL" id="MCY3086810.1"/>
    </source>
</evidence>